<dbReference type="Proteomes" id="UP001597053">
    <property type="component" value="Unassembled WGS sequence"/>
</dbReference>
<feature type="non-terminal residue" evidence="1">
    <location>
        <position position="1"/>
    </location>
</feature>
<dbReference type="EMBL" id="JBHTHM010000872">
    <property type="protein sequence ID" value="MFD0785549.1"/>
    <property type="molecule type" value="Genomic_DNA"/>
</dbReference>
<organism evidence="1 2">
    <name type="scientific">Micromonospora azadirachtae</name>
    <dbReference type="NCBI Taxonomy" id="1970735"/>
    <lineage>
        <taxon>Bacteria</taxon>
        <taxon>Bacillati</taxon>
        <taxon>Actinomycetota</taxon>
        <taxon>Actinomycetes</taxon>
        <taxon>Micromonosporales</taxon>
        <taxon>Micromonosporaceae</taxon>
        <taxon>Micromonospora</taxon>
    </lineage>
</organism>
<comment type="caution">
    <text evidence="1">The sequence shown here is derived from an EMBL/GenBank/DDBJ whole genome shotgun (WGS) entry which is preliminary data.</text>
</comment>
<proteinExistence type="predicted"/>
<reference evidence="2" key="1">
    <citation type="journal article" date="2019" name="Int. J. Syst. Evol. Microbiol.">
        <title>The Global Catalogue of Microorganisms (GCM) 10K type strain sequencing project: providing services to taxonomists for standard genome sequencing and annotation.</title>
        <authorList>
            <consortium name="The Broad Institute Genomics Platform"/>
            <consortium name="The Broad Institute Genome Sequencing Center for Infectious Disease"/>
            <person name="Wu L."/>
            <person name="Ma J."/>
        </authorList>
    </citation>
    <scope>NUCLEOTIDE SEQUENCE [LARGE SCALE GENOMIC DNA]</scope>
    <source>
        <strain evidence="2">JCM 32148</strain>
    </source>
</reference>
<name>A0ABW3A4M7_9ACTN</name>
<accession>A0ABW3A4M7</accession>
<gene>
    <name evidence="1" type="ORF">ACFQZ8_16700</name>
</gene>
<evidence type="ECO:0000313" key="2">
    <source>
        <dbReference type="Proteomes" id="UP001597053"/>
    </source>
</evidence>
<sequence length="137" mass="14554">AATAVAFFAVQPLPAGADPTFKAYALDDVANPRYFFVCRSAVECTSYDSGAPVTFGTRTEKTKVRVNGVVSAEVARLEYHSAPGGAPRVIPLLSPYPGPRVFSFRSATMVHGRLVAYDAGGHPIVTFDDELAAAFAR</sequence>
<evidence type="ECO:0000313" key="1">
    <source>
        <dbReference type="EMBL" id="MFD0785549.1"/>
    </source>
</evidence>
<keyword evidence="2" id="KW-1185">Reference proteome</keyword>
<protein>
    <submittedName>
        <fullName evidence="1">Uncharacterized protein</fullName>
    </submittedName>
</protein>